<organism evidence="4 5">
    <name type="scientific">Tsuneonella deserti</name>
    <dbReference type="NCBI Taxonomy" id="2035528"/>
    <lineage>
        <taxon>Bacteria</taxon>
        <taxon>Pseudomonadati</taxon>
        <taxon>Pseudomonadota</taxon>
        <taxon>Alphaproteobacteria</taxon>
        <taxon>Sphingomonadales</taxon>
        <taxon>Erythrobacteraceae</taxon>
        <taxon>Tsuneonella</taxon>
    </lineage>
</organism>
<reference evidence="5" key="1">
    <citation type="journal article" date="2019" name="Int. J. Syst. Evol. Microbiol.">
        <title>The Global Catalogue of Microorganisms (GCM) 10K type strain sequencing project: providing services to taxonomists for standard genome sequencing and annotation.</title>
        <authorList>
            <consortium name="The Broad Institute Genomics Platform"/>
            <consortium name="The Broad Institute Genome Sequencing Center for Infectious Disease"/>
            <person name="Wu L."/>
            <person name="Ma J."/>
        </authorList>
    </citation>
    <scope>NUCLEOTIDE SEQUENCE [LARGE SCALE GENOMIC DNA]</scope>
    <source>
        <strain evidence="5">CGMCC 1.15959</strain>
    </source>
</reference>
<evidence type="ECO:0000313" key="5">
    <source>
        <dbReference type="Proteomes" id="UP000619041"/>
    </source>
</evidence>
<sequence length="164" mass="18090">MNALRSNLLGSRLRQLGWVVTLALCSALFVALTFKVNSVRSEVRLAERKIVSLQREKVLLETEFETRASQQQLAQWNAVDFGYQAPGADQYLEGERQLAALGEPRAINAPSPIRVARAEDDQREMKLPAMVSPLTGKPVQHPTDEQGLAEKLANGGDFLAEAHP</sequence>
<evidence type="ECO:0008006" key="6">
    <source>
        <dbReference type="Google" id="ProtNLM"/>
    </source>
</evidence>
<keyword evidence="3" id="KW-0812">Transmembrane</keyword>
<evidence type="ECO:0000313" key="4">
    <source>
        <dbReference type="EMBL" id="GGD98377.1"/>
    </source>
</evidence>
<keyword evidence="5" id="KW-1185">Reference proteome</keyword>
<evidence type="ECO:0000256" key="3">
    <source>
        <dbReference type="SAM" id="Phobius"/>
    </source>
</evidence>
<evidence type="ECO:0000256" key="1">
    <source>
        <dbReference type="SAM" id="Coils"/>
    </source>
</evidence>
<name>A0ABQ1SB17_9SPHN</name>
<protein>
    <recommendedName>
        <fullName evidence="6">Cell division protein FtsL</fullName>
    </recommendedName>
</protein>
<accession>A0ABQ1SB17</accession>
<keyword evidence="3" id="KW-0472">Membrane</keyword>
<dbReference type="RefSeq" id="WP_188644802.1">
    <property type="nucleotide sequence ID" value="NZ_BMKL01000001.1"/>
</dbReference>
<gene>
    <name evidence="4" type="ORF">GCM10011515_17750</name>
</gene>
<feature type="coiled-coil region" evidence="1">
    <location>
        <begin position="36"/>
        <end position="63"/>
    </location>
</feature>
<comment type="caution">
    <text evidence="4">The sequence shown here is derived from an EMBL/GenBank/DDBJ whole genome shotgun (WGS) entry which is preliminary data.</text>
</comment>
<evidence type="ECO:0000256" key="2">
    <source>
        <dbReference type="SAM" id="MobiDB-lite"/>
    </source>
</evidence>
<keyword evidence="3" id="KW-1133">Transmembrane helix</keyword>
<dbReference type="EMBL" id="BMKL01000001">
    <property type="protein sequence ID" value="GGD98377.1"/>
    <property type="molecule type" value="Genomic_DNA"/>
</dbReference>
<dbReference type="Proteomes" id="UP000619041">
    <property type="component" value="Unassembled WGS sequence"/>
</dbReference>
<keyword evidence="1" id="KW-0175">Coiled coil</keyword>
<feature type="transmembrane region" description="Helical" evidence="3">
    <location>
        <begin position="15"/>
        <end position="34"/>
    </location>
</feature>
<proteinExistence type="predicted"/>
<feature type="region of interest" description="Disordered" evidence="2">
    <location>
        <begin position="130"/>
        <end position="164"/>
    </location>
</feature>